<dbReference type="RefSeq" id="WP_053481268.1">
    <property type="nucleotide sequence ID" value="NZ_JTHM01000101.1"/>
</dbReference>
<gene>
    <name evidence="1" type="ORF">OX90_04435</name>
</gene>
<reference evidence="1 2" key="2">
    <citation type="submission" date="2015-09" db="EMBL/GenBank/DDBJ databases">
        <title>Genome analysis of Pseudomonas syringae pv. porri LMG.</title>
        <authorList>
            <person name="Rombouts S."/>
        </authorList>
    </citation>
    <scope>NUCLEOTIDE SEQUENCE [LARGE SCALE GENOMIC DNA]</scope>
    <source>
        <strain evidence="1 2">LMG 28496</strain>
    </source>
</reference>
<name>A0ABR5JT83_9PSED</name>
<reference evidence="1 2" key="1">
    <citation type="submission" date="2014-12" db="EMBL/GenBank/DDBJ databases">
        <authorList>
            <person name="Baeyen S."/>
        </authorList>
    </citation>
    <scope>NUCLEOTIDE SEQUENCE [LARGE SCALE GENOMIC DNA]</scope>
    <source>
        <strain evidence="1 2">LMG 28496</strain>
    </source>
</reference>
<sequence length="131" mass="14485">MDIYGVRVRDASNVQTLGMEDFTIRKLASMVIPASRTGGQGVRSDYILMDVPDYDPAKCFVLITPRQYASYGQPGSPDAWGYVPTYKDLGGTSIGIFTYVNRRRATGVGGRYSDEWVEHPVESIVEVVRVG</sequence>
<keyword evidence="2" id="KW-1185">Reference proteome</keyword>
<dbReference type="Proteomes" id="UP000037201">
    <property type="component" value="Unassembled WGS sequence"/>
</dbReference>
<protein>
    <submittedName>
        <fullName evidence="1">Uncharacterized protein</fullName>
    </submittedName>
</protein>
<organism evidence="1 2">
    <name type="scientific">Pseudomonas coronafaciens pv. porri</name>
    <dbReference type="NCBI Taxonomy" id="83964"/>
    <lineage>
        <taxon>Bacteria</taxon>
        <taxon>Pseudomonadati</taxon>
        <taxon>Pseudomonadota</taxon>
        <taxon>Gammaproteobacteria</taxon>
        <taxon>Pseudomonadales</taxon>
        <taxon>Pseudomonadaceae</taxon>
        <taxon>Pseudomonas</taxon>
        <taxon>Pseudomonas coronafaciens</taxon>
    </lineage>
</organism>
<proteinExistence type="predicted"/>
<dbReference type="EMBL" id="JUEU01000040">
    <property type="protein sequence ID" value="KOP60719.1"/>
    <property type="molecule type" value="Genomic_DNA"/>
</dbReference>
<evidence type="ECO:0000313" key="1">
    <source>
        <dbReference type="EMBL" id="KOP60719.1"/>
    </source>
</evidence>
<evidence type="ECO:0000313" key="2">
    <source>
        <dbReference type="Proteomes" id="UP000037201"/>
    </source>
</evidence>
<accession>A0ABR5JT83</accession>
<comment type="caution">
    <text evidence="1">The sequence shown here is derived from an EMBL/GenBank/DDBJ whole genome shotgun (WGS) entry which is preliminary data.</text>
</comment>